<proteinExistence type="predicted"/>
<evidence type="ECO:0000313" key="2">
    <source>
        <dbReference type="Proteomes" id="UP001163321"/>
    </source>
</evidence>
<dbReference type="EMBL" id="CM047584">
    <property type="protein sequence ID" value="KAI9911741.1"/>
    <property type="molecule type" value="Genomic_DNA"/>
</dbReference>
<organism evidence="1 2">
    <name type="scientific">Peronosclerospora sorghi</name>
    <dbReference type="NCBI Taxonomy" id="230839"/>
    <lineage>
        <taxon>Eukaryota</taxon>
        <taxon>Sar</taxon>
        <taxon>Stramenopiles</taxon>
        <taxon>Oomycota</taxon>
        <taxon>Peronosporomycetes</taxon>
        <taxon>Peronosporales</taxon>
        <taxon>Peronosporaceae</taxon>
        <taxon>Peronosclerospora</taxon>
    </lineage>
</organism>
<protein>
    <submittedName>
        <fullName evidence="1">Uncharacterized protein</fullName>
    </submittedName>
</protein>
<gene>
    <name evidence="1" type="ORF">PsorP6_008771</name>
</gene>
<comment type="caution">
    <text evidence="1">The sequence shown here is derived from an EMBL/GenBank/DDBJ whole genome shotgun (WGS) entry which is preliminary data.</text>
</comment>
<sequence length="215" mass="24820">MAQWQMAQWRNADLIQMHNVVFLDEVRRGTGRSKSHHGRIRGNDPRSGFSNVCIRKIGRSIFYPPTRWFTSYRERVVPKLRYFLFALIGAVSIWMRMYSWVSFVNIIIGVWIATLSLIKILGRRFWYRYFLSDQVLVSALLILGCAAYPGVLITLIYDLMELPDREHLSFYSLAPKATSEEVVQPSLCPSGYKTALLMTSGRDRYGVNKLKTAAQ</sequence>
<accession>A0ACC0W079</accession>
<dbReference type="Proteomes" id="UP001163321">
    <property type="component" value="Chromosome 5"/>
</dbReference>
<evidence type="ECO:0000313" key="1">
    <source>
        <dbReference type="EMBL" id="KAI9911741.1"/>
    </source>
</evidence>
<keyword evidence="2" id="KW-1185">Reference proteome</keyword>
<reference evidence="1 2" key="1">
    <citation type="journal article" date="2022" name="bioRxiv">
        <title>The genome of the oomycete Peronosclerospora sorghi, a cosmopolitan pathogen of maize and sorghum, is inflated with dispersed pseudogenes.</title>
        <authorList>
            <person name="Fletcher K."/>
            <person name="Martin F."/>
            <person name="Isakeit T."/>
            <person name="Cavanaugh K."/>
            <person name="Magill C."/>
            <person name="Michelmore R."/>
        </authorList>
    </citation>
    <scope>NUCLEOTIDE SEQUENCE [LARGE SCALE GENOMIC DNA]</scope>
    <source>
        <strain evidence="1">P6</strain>
    </source>
</reference>
<name>A0ACC0W079_9STRA</name>